<dbReference type="NCBIfam" id="TIGR00012">
    <property type="entry name" value="L29"/>
    <property type="match status" value="1"/>
</dbReference>
<keyword evidence="2 6" id="KW-0689">Ribosomal protein</keyword>
<dbReference type="InterPro" id="IPR001854">
    <property type="entry name" value="Ribosomal_uL29"/>
</dbReference>
<dbReference type="Gene3D" id="1.10.287.310">
    <property type="match status" value="1"/>
</dbReference>
<evidence type="ECO:0000256" key="2">
    <source>
        <dbReference type="ARBA" id="ARBA00022980"/>
    </source>
</evidence>
<dbReference type="Proteomes" id="UP000244519">
    <property type="component" value="Chromosome"/>
</dbReference>
<evidence type="ECO:0000256" key="4">
    <source>
        <dbReference type="ARBA" id="ARBA00035204"/>
    </source>
</evidence>
<dbReference type="GO" id="GO:0003735">
    <property type="term" value="F:structural constituent of ribosome"/>
    <property type="evidence" value="ECO:0007669"/>
    <property type="project" value="InterPro"/>
</dbReference>
<dbReference type="GO" id="GO:0006412">
    <property type="term" value="P:translation"/>
    <property type="evidence" value="ECO:0007669"/>
    <property type="project" value="InterPro"/>
</dbReference>
<evidence type="ECO:0000256" key="1">
    <source>
        <dbReference type="ARBA" id="ARBA00009254"/>
    </source>
</evidence>
<keyword evidence="7" id="KW-1185">Reference proteome</keyword>
<evidence type="ECO:0000256" key="5">
    <source>
        <dbReference type="ARBA" id="ARBA00035476"/>
    </source>
</evidence>
<dbReference type="GO" id="GO:1990904">
    <property type="term" value="C:ribonucleoprotein complex"/>
    <property type="evidence" value="ECO:0007669"/>
    <property type="project" value="UniProtKB-KW"/>
</dbReference>
<dbReference type="InterPro" id="IPR036049">
    <property type="entry name" value="Ribosomal_uL29_sf"/>
</dbReference>
<sequence>MKFSELHGKTLEELKKIELELRGTLLAKRLSKNVAGYKFVRRDIARVKTMITSICKKKVS</sequence>
<keyword evidence="3" id="KW-0687">Ribonucleoprotein</keyword>
<name>A0A2U8BRQ0_9RICK</name>
<comment type="similarity">
    <text evidence="1">Belongs to the universal ribosomal protein uL29 family.</text>
</comment>
<dbReference type="RefSeq" id="WP_108673050.1">
    <property type="nucleotide sequence ID" value="NZ_CP025989.1"/>
</dbReference>
<reference evidence="6 7" key="1">
    <citation type="journal article" date="2018" name="Genome Biol. Evol.">
        <title>The Genome Sequence of "Candidatus Fokinia solitaria": Insights on Reductive Evolution in Rickettsiales.</title>
        <authorList>
            <person name="Floriano A.M."/>
            <person name="Castelli M."/>
            <person name="Krenek S."/>
            <person name="Berendonk T.U."/>
            <person name="Bazzocchi C."/>
            <person name="Petroni G."/>
            <person name="Sassera D."/>
        </authorList>
    </citation>
    <scope>NUCLEOTIDE SEQUENCE [LARGE SCALE GENOMIC DNA]</scope>
    <source>
        <strain evidence="6">Rio ETE_ALG 3VII</strain>
    </source>
</reference>
<accession>A0A2U8BRQ0</accession>
<gene>
    <name evidence="6" type="ORF">Fsol_00203</name>
</gene>
<proteinExistence type="inferred from homology"/>
<dbReference type="SUPFAM" id="SSF46561">
    <property type="entry name" value="Ribosomal protein L29 (L29p)"/>
    <property type="match status" value="1"/>
</dbReference>
<dbReference type="KEGG" id="fso:Fsol_00203"/>
<organism evidence="6 7">
    <name type="scientific">Candidatus Fokinia solitaria</name>
    <dbReference type="NCBI Taxonomy" id="1802984"/>
    <lineage>
        <taxon>Bacteria</taxon>
        <taxon>Pseudomonadati</taxon>
        <taxon>Pseudomonadota</taxon>
        <taxon>Alphaproteobacteria</taxon>
        <taxon>Rickettsiales</taxon>
        <taxon>Candidatus Midichloriaceae</taxon>
        <taxon>Candidatus Fokinia</taxon>
    </lineage>
</organism>
<dbReference type="GO" id="GO:0005840">
    <property type="term" value="C:ribosome"/>
    <property type="evidence" value="ECO:0007669"/>
    <property type="project" value="UniProtKB-KW"/>
</dbReference>
<evidence type="ECO:0000313" key="7">
    <source>
        <dbReference type="Proteomes" id="UP000244519"/>
    </source>
</evidence>
<dbReference type="AlphaFoldDB" id="A0A2U8BRQ0"/>
<evidence type="ECO:0000313" key="6">
    <source>
        <dbReference type="EMBL" id="AWD33007.1"/>
    </source>
</evidence>
<dbReference type="EMBL" id="CP025989">
    <property type="protein sequence ID" value="AWD33007.1"/>
    <property type="molecule type" value="Genomic_DNA"/>
</dbReference>
<protein>
    <recommendedName>
        <fullName evidence="4">Large ribosomal subunit protein uL29</fullName>
    </recommendedName>
    <alternativeName>
        <fullName evidence="5">50S ribosomal protein L29</fullName>
    </alternativeName>
</protein>
<evidence type="ECO:0000256" key="3">
    <source>
        <dbReference type="ARBA" id="ARBA00023274"/>
    </source>
</evidence>
<dbReference type="Pfam" id="PF00831">
    <property type="entry name" value="Ribosomal_L29"/>
    <property type="match status" value="1"/>
</dbReference>